<dbReference type="EMBL" id="JAJISD010000010">
    <property type="protein sequence ID" value="MCC8431621.1"/>
    <property type="molecule type" value="Genomic_DNA"/>
</dbReference>
<evidence type="ECO:0000313" key="2">
    <source>
        <dbReference type="Proteomes" id="UP001198862"/>
    </source>
</evidence>
<gene>
    <name evidence="1" type="ORF">LJ725_21820</name>
</gene>
<organism evidence="1 2">
    <name type="scientific">Reyranella aquatilis</name>
    <dbReference type="NCBI Taxonomy" id="2035356"/>
    <lineage>
        <taxon>Bacteria</taxon>
        <taxon>Pseudomonadati</taxon>
        <taxon>Pseudomonadota</taxon>
        <taxon>Alphaproteobacteria</taxon>
        <taxon>Hyphomicrobiales</taxon>
        <taxon>Reyranellaceae</taxon>
        <taxon>Reyranella</taxon>
    </lineage>
</organism>
<dbReference type="RefSeq" id="WP_230553013.1">
    <property type="nucleotide sequence ID" value="NZ_JAJISD010000010.1"/>
</dbReference>
<name>A0ABS8KZV2_9HYPH</name>
<protein>
    <submittedName>
        <fullName evidence="1">Uncharacterized protein</fullName>
    </submittedName>
</protein>
<reference evidence="1 2" key="1">
    <citation type="submission" date="2021-11" db="EMBL/GenBank/DDBJ databases">
        <authorList>
            <person name="Lee D.-H."/>
            <person name="Kim S.-B."/>
        </authorList>
    </citation>
    <scope>NUCLEOTIDE SEQUENCE [LARGE SCALE GENOMIC DNA]</scope>
    <source>
        <strain evidence="1 2">KCTC 52223</strain>
    </source>
</reference>
<proteinExistence type="predicted"/>
<sequence length="115" mass="12347">MARSKSRAAGVRPTLHEAAEIVGIQVPVGRIFARRLHWQTVLDAGSNPAIYRLYNAPPRSRVDPGNAMLVEVDGAKQKIQVAPGTSTDMRAKKIRVKAGTGGATPSVEGWYVLVS</sequence>
<accession>A0ABS8KZV2</accession>
<evidence type="ECO:0000313" key="1">
    <source>
        <dbReference type="EMBL" id="MCC8431621.1"/>
    </source>
</evidence>
<comment type="caution">
    <text evidence="1">The sequence shown here is derived from an EMBL/GenBank/DDBJ whole genome shotgun (WGS) entry which is preliminary data.</text>
</comment>
<dbReference type="Proteomes" id="UP001198862">
    <property type="component" value="Unassembled WGS sequence"/>
</dbReference>
<keyword evidence="2" id="KW-1185">Reference proteome</keyword>